<dbReference type="Proteomes" id="UP001652680">
    <property type="component" value="Unassembled WGS sequence"/>
</dbReference>
<dbReference type="OrthoDB" id="342281at2759"/>
<dbReference type="AlphaFoldDB" id="A0A6P4EVP4"/>
<evidence type="ECO:0000313" key="9">
    <source>
        <dbReference type="RefSeq" id="XP_016980804.1"/>
    </source>
</evidence>
<comment type="subcellular location">
    <subcellularLocation>
        <location evidence="1">Membrane</location>
    </subcellularLocation>
</comment>
<dbReference type="InterPro" id="IPR012919">
    <property type="entry name" value="SUN_dom"/>
</dbReference>
<keyword evidence="3 5" id="KW-1133">Transmembrane helix</keyword>
<keyword evidence="2 5" id="KW-0812">Transmembrane</keyword>
<proteinExistence type="predicted"/>
<evidence type="ECO:0000256" key="5">
    <source>
        <dbReference type="SAM" id="Phobius"/>
    </source>
</evidence>
<sequence>MDGCQRAGKRVCLTYVLSFVLLSAFFYYLMAHNSRNNMGIVRLREDVDDISHMLRQQQMESKGAQISNCLGGEPKGMGSGSGRCDNREVTAYVDTLFKRKMGHLMDDVYNLKKQVMSADCSARVGQSAPKSETVSVGKARINYASEELGARIIDVKAPPIGGTNVIKTLLGLDFSANPPVNMLRPALTPGSCFGFSGSRATVILHLAKSIVVEAISLTHVAREMTPTLCVKSAPKEFDVVCYWTIPSESCWDSGPSITRPTGALRPTVYTTKAFFGGWPSISTRTTARIPPAFIVLKCLGDCRNMTDFVLTTIIYFVNYFLALINIDCLS</sequence>
<accession>A0A6P4EVP4</accession>
<dbReference type="Pfam" id="PF07738">
    <property type="entry name" value="Sad1_UNC"/>
    <property type="match status" value="1"/>
</dbReference>
<dbReference type="Gene3D" id="2.60.120.260">
    <property type="entry name" value="Galactose-binding domain-like"/>
    <property type="match status" value="1"/>
</dbReference>
<dbReference type="CTD" id="6676"/>
<reference evidence="8" key="1">
    <citation type="journal article" date="2021" name="Elife">
        <title>Highly contiguous assemblies of 101 drosophilid genomes.</title>
        <authorList>
            <person name="Kim B.Y."/>
            <person name="Wang J.R."/>
            <person name="Miller D.E."/>
            <person name="Barmina O."/>
            <person name="Delaney E."/>
            <person name="Thompson A."/>
            <person name="Comeault A.A."/>
            <person name="Peede D."/>
            <person name="D'Agostino E.R."/>
            <person name="Pelaez J."/>
            <person name="Aguilar J.M."/>
            <person name="Haji D."/>
            <person name="Matsunaga T."/>
            <person name="Armstrong E.E."/>
            <person name="Zych M."/>
            <person name="Ogawa Y."/>
            <person name="Stamenkovic-Radak M."/>
            <person name="Jelic M."/>
            <person name="Veselinovic M.S."/>
            <person name="Tanaskovic M."/>
            <person name="Eric P."/>
            <person name="Gao J.J."/>
            <person name="Katoh T.K."/>
            <person name="Toda M.J."/>
            <person name="Watabe H."/>
            <person name="Watada M."/>
            <person name="Davis J.S."/>
            <person name="Moyle L.C."/>
            <person name="Manoli G."/>
            <person name="Bertolini E."/>
            <person name="Kostal V."/>
            <person name="Hawley R.S."/>
            <person name="Takahashi A."/>
            <person name="Jones C.D."/>
            <person name="Price D.K."/>
            <person name="Whiteman N."/>
            <person name="Kopp A."/>
            <person name="Matute D.R."/>
            <person name="Petrov D.A."/>
        </authorList>
    </citation>
    <scope>NUCLEOTIDE SEQUENCE [LARGE SCALE GENOMIC DNA]</scope>
</reference>
<dbReference type="GO" id="GO:0034993">
    <property type="term" value="C:meiotic nuclear membrane microtubule tethering complex"/>
    <property type="evidence" value="ECO:0007669"/>
    <property type="project" value="TreeGrafter"/>
</dbReference>
<evidence type="ECO:0000256" key="1">
    <source>
        <dbReference type="ARBA" id="ARBA00004370"/>
    </source>
</evidence>
<evidence type="ECO:0000256" key="4">
    <source>
        <dbReference type="ARBA" id="ARBA00023136"/>
    </source>
</evidence>
<name>A0A6P4EVP4_DRORH</name>
<dbReference type="GO" id="GO:0043495">
    <property type="term" value="F:protein-membrane adaptor activity"/>
    <property type="evidence" value="ECO:0007669"/>
    <property type="project" value="TreeGrafter"/>
</dbReference>
<dbReference type="EnsemblMetazoa" id="XM_017125315.1">
    <property type="protein sequence ID" value="XP_016980804.1"/>
    <property type="gene ID" value="LOC108045864"/>
</dbReference>
<evidence type="ECO:0000313" key="7">
    <source>
        <dbReference type="EnsemblMetazoa" id="XP_016980804.1"/>
    </source>
</evidence>
<protein>
    <submittedName>
        <fullName evidence="9">SUN domain-containing protein 2 isoform X1</fullName>
    </submittedName>
</protein>
<evidence type="ECO:0000256" key="3">
    <source>
        <dbReference type="ARBA" id="ARBA00022989"/>
    </source>
</evidence>
<keyword evidence="4 5" id="KW-0472">Membrane</keyword>
<evidence type="ECO:0000259" key="6">
    <source>
        <dbReference type="PROSITE" id="PS51469"/>
    </source>
</evidence>
<dbReference type="InterPro" id="IPR045119">
    <property type="entry name" value="SUN1-5"/>
</dbReference>
<feature type="domain" description="SUN" evidence="6">
    <location>
        <begin position="133"/>
        <end position="330"/>
    </location>
</feature>
<keyword evidence="8" id="KW-1185">Reference proteome</keyword>
<dbReference type="GeneID" id="108045864"/>
<gene>
    <name evidence="9" type="primary">LOC108045864</name>
    <name evidence="7" type="synonym">108045864</name>
</gene>
<dbReference type="PROSITE" id="PS51469">
    <property type="entry name" value="SUN"/>
    <property type="match status" value="1"/>
</dbReference>
<evidence type="ECO:0000256" key="2">
    <source>
        <dbReference type="ARBA" id="ARBA00022692"/>
    </source>
</evidence>
<evidence type="ECO:0000313" key="8">
    <source>
        <dbReference type="Proteomes" id="UP001652680"/>
    </source>
</evidence>
<dbReference type="PANTHER" id="PTHR12911">
    <property type="entry name" value="SAD1/UNC-84-LIKE PROTEIN-RELATED"/>
    <property type="match status" value="1"/>
</dbReference>
<feature type="transmembrane region" description="Helical" evidence="5">
    <location>
        <begin position="12"/>
        <end position="30"/>
    </location>
</feature>
<organism evidence="9">
    <name type="scientific">Drosophila rhopaloa</name>
    <name type="common">Fruit fly</name>
    <dbReference type="NCBI Taxonomy" id="1041015"/>
    <lineage>
        <taxon>Eukaryota</taxon>
        <taxon>Metazoa</taxon>
        <taxon>Ecdysozoa</taxon>
        <taxon>Arthropoda</taxon>
        <taxon>Hexapoda</taxon>
        <taxon>Insecta</taxon>
        <taxon>Pterygota</taxon>
        <taxon>Neoptera</taxon>
        <taxon>Endopterygota</taxon>
        <taxon>Diptera</taxon>
        <taxon>Brachycera</taxon>
        <taxon>Muscomorpha</taxon>
        <taxon>Ephydroidea</taxon>
        <taxon>Drosophilidae</taxon>
        <taxon>Drosophila</taxon>
        <taxon>Sophophora</taxon>
    </lineage>
</organism>
<reference evidence="7" key="3">
    <citation type="submission" date="2025-05" db="UniProtKB">
        <authorList>
            <consortium name="EnsemblMetazoa"/>
        </authorList>
    </citation>
    <scope>IDENTIFICATION</scope>
</reference>
<reference evidence="9" key="2">
    <citation type="submission" date="2025-04" db="UniProtKB">
        <authorList>
            <consortium name="RefSeq"/>
        </authorList>
    </citation>
    <scope>IDENTIFICATION</scope>
</reference>
<dbReference type="PANTHER" id="PTHR12911:SF8">
    <property type="entry name" value="KLAROID PROTEIN-RELATED"/>
    <property type="match status" value="1"/>
</dbReference>
<dbReference type="RefSeq" id="XP_016980804.1">
    <property type="nucleotide sequence ID" value="XM_017125315.1"/>
</dbReference>